<dbReference type="InterPro" id="IPR028325">
    <property type="entry name" value="VG_K_chnl"/>
</dbReference>
<feature type="transmembrane region" description="Helical" evidence="12">
    <location>
        <begin position="158"/>
        <end position="179"/>
    </location>
</feature>
<feature type="transmembrane region" description="Helical" evidence="12">
    <location>
        <begin position="219"/>
        <end position="244"/>
    </location>
</feature>
<comment type="caution">
    <text evidence="14">The sequence shown here is derived from an EMBL/GenBank/DDBJ whole genome shotgun (WGS) entry which is preliminary data.</text>
</comment>
<evidence type="ECO:0000256" key="12">
    <source>
        <dbReference type="SAM" id="Phobius"/>
    </source>
</evidence>
<feature type="transmembrane region" description="Helical" evidence="12">
    <location>
        <begin position="95"/>
        <end position="123"/>
    </location>
</feature>
<evidence type="ECO:0000256" key="2">
    <source>
        <dbReference type="ARBA" id="ARBA00022448"/>
    </source>
</evidence>
<proteinExistence type="predicted"/>
<evidence type="ECO:0000256" key="6">
    <source>
        <dbReference type="ARBA" id="ARBA00022882"/>
    </source>
</evidence>
<dbReference type="Gene3D" id="1.20.120.350">
    <property type="entry name" value="Voltage-gated potassium channels. Chain C"/>
    <property type="match status" value="1"/>
</dbReference>
<dbReference type="PANTHER" id="PTHR11537">
    <property type="entry name" value="VOLTAGE-GATED POTASSIUM CHANNEL"/>
    <property type="match status" value="1"/>
</dbReference>
<keyword evidence="3" id="KW-0633">Potassium transport</keyword>
<dbReference type="SUPFAM" id="SSF81324">
    <property type="entry name" value="Voltage-gated potassium channels"/>
    <property type="match status" value="1"/>
</dbReference>
<evidence type="ECO:0000256" key="9">
    <source>
        <dbReference type="ARBA" id="ARBA00023065"/>
    </source>
</evidence>
<dbReference type="InterPro" id="IPR027359">
    <property type="entry name" value="Volt_channel_dom_sf"/>
</dbReference>
<keyword evidence="5" id="KW-0631">Potassium channel</keyword>
<keyword evidence="7" id="KW-0630">Potassium</keyword>
<dbReference type="Proteomes" id="UP001165363">
    <property type="component" value="Unassembled WGS sequence"/>
</dbReference>
<accession>A0ABT0RLP6</accession>
<gene>
    <name evidence="14" type="ORF">LZ536_04705</name>
</gene>
<feature type="transmembrane region" description="Helical" evidence="12">
    <location>
        <begin position="55"/>
        <end position="75"/>
    </location>
</feature>
<dbReference type="RefSeq" id="WP_249847143.1">
    <property type="nucleotide sequence ID" value="NZ_JAMGBD010000001.1"/>
</dbReference>
<keyword evidence="9" id="KW-0406">Ion transport</keyword>
<evidence type="ECO:0000256" key="11">
    <source>
        <dbReference type="ARBA" id="ARBA00023303"/>
    </source>
</evidence>
<keyword evidence="6" id="KW-0851">Voltage-gated channel</keyword>
<keyword evidence="4 12" id="KW-0812">Transmembrane</keyword>
<evidence type="ECO:0000313" key="15">
    <source>
        <dbReference type="Proteomes" id="UP001165363"/>
    </source>
</evidence>
<protein>
    <submittedName>
        <fullName evidence="14">Ion transporter</fullName>
    </submittedName>
</protein>
<evidence type="ECO:0000256" key="10">
    <source>
        <dbReference type="ARBA" id="ARBA00023136"/>
    </source>
</evidence>
<keyword evidence="11" id="KW-0407">Ion channel</keyword>
<dbReference type="PRINTS" id="PR00169">
    <property type="entry name" value="KCHANNEL"/>
</dbReference>
<keyword evidence="2" id="KW-0813">Transport</keyword>
<evidence type="ECO:0000259" key="13">
    <source>
        <dbReference type="Pfam" id="PF00520"/>
    </source>
</evidence>
<keyword evidence="10 12" id="KW-0472">Membrane</keyword>
<evidence type="ECO:0000256" key="1">
    <source>
        <dbReference type="ARBA" id="ARBA00004141"/>
    </source>
</evidence>
<dbReference type="InterPro" id="IPR005821">
    <property type="entry name" value="Ion_trans_dom"/>
</dbReference>
<evidence type="ECO:0000256" key="8">
    <source>
        <dbReference type="ARBA" id="ARBA00022989"/>
    </source>
</evidence>
<evidence type="ECO:0000256" key="3">
    <source>
        <dbReference type="ARBA" id="ARBA00022538"/>
    </source>
</evidence>
<organism evidence="14 15">
    <name type="scientific">Sphingomonas alba</name>
    <dbReference type="NCBI Taxonomy" id="2908208"/>
    <lineage>
        <taxon>Bacteria</taxon>
        <taxon>Pseudomonadati</taxon>
        <taxon>Pseudomonadota</taxon>
        <taxon>Alphaproteobacteria</taxon>
        <taxon>Sphingomonadales</taxon>
        <taxon>Sphingomonadaceae</taxon>
        <taxon>Sphingomonas</taxon>
    </lineage>
</organism>
<keyword evidence="8 12" id="KW-1133">Transmembrane helix</keyword>
<dbReference type="PANTHER" id="PTHR11537:SF254">
    <property type="entry name" value="POTASSIUM VOLTAGE-GATED CHANNEL PROTEIN SHAB"/>
    <property type="match status" value="1"/>
</dbReference>
<comment type="subcellular location">
    <subcellularLocation>
        <location evidence="1">Membrane</location>
        <topology evidence="1">Multi-pass membrane protein</topology>
    </subcellularLocation>
</comment>
<feature type="domain" description="Ion transport" evidence="13">
    <location>
        <begin position="29"/>
        <end position="250"/>
    </location>
</feature>
<evidence type="ECO:0000313" key="14">
    <source>
        <dbReference type="EMBL" id="MCL6683204.1"/>
    </source>
</evidence>
<sequence>MGVNALKKAVFDQVDPSARPGKISATNKIVIGLILAAVGSAIVETEPTIVAGNEALFRQLEIIFGLLFLVEYVARLWVADMNPAYAHSRFPRLKFIFSLSAIIDLLSILPALFAVAGGATLALRFVRFFRILRLAKLGRFSNAWADLGAALHSRKEELFLAFSLASFTILIASTLMYWAESEAQPDKFGSIPRTMWWAIVTMTTVGYGDVYPITPVGKFLSGMVSVAAIGLIALPTGIVAAAMSDVMQRRKGKRDSA</sequence>
<evidence type="ECO:0000256" key="7">
    <source>
        <dbReference type="ARBA" id="ARBA00022958"/>
    </source>
</evidence>
<dbReference type="EMBL" id="JAMGBD010000001">
    <property type="protein sequence ID" value="MCL6683204.1"/>
    <property type="molecule type" value="Genomic_DNA"/>
</dbReference>
<evidence type="ECO:0000256" key="4">
    <source>
        <dbReference type="ARBA" id="ARBA00022692"/>
    </source>
</evidence>
<name>A0ABT0RLP6_9SPHN</name>
<dbReference type="Gene3D" id="1.10.287.70">
    <property type="match status" value="1"/>
</dbReference>
<keyword evidence="15" id="KW-1185">Reference proteome</keyword>
<evidence type="ECO:0000256" key="5">
    <source>
        <dbReference type="ARBA" id="ARBA00022826"/>
    </source>
</evidence>
<reference evidence="14" key="1">
    <citation type="submission" date="2022-05" db="EMBL/GenBank/DDBJ databases">
        <authorList>
            <person name="Jo J.-H."/>
            <person name="Im W.-T."/>
        </authorList>
    </citation>
    <scope>NUCLEOTIDE SEQUENCE</scope>
    <source>
        <strain evidence="14">SE158</strain>
    </source>
</reference>
<dbReference type="Pfam" id="PF00520">
    <property type="entry name" value="Ion_trans"/>
    <property type="match status" value="1"/>
</dbReference>